<dbReference type="GO" id="GO:0016491">
    <property type="term" value="F:oxidoreductase activity"/>
    <property type="evidence" value="ECO:0007669"/>
    <property type="project" value="UniProtKB-KW"/>
</dbReference>
<dbReference type="PROSITE" id="PS51387">
    <property type="entry name" value="FAD_PCMH"/>
    <property type="match status" value="1"/>
</dbReference>
<dbReference type="Gene3D" id="3.30.465.10">
    <property type="match status" value="1"/>
</dbReference>
<gene>
    <name evidence="5" type="ORF">H8E19_03355</name>
</gene>
<protein>
    <submittedName>
        <fullName evidence="5">Xanthine dehydrogenase family protein subunit M</fullName>
    </submittedName>
</protein>
<accession>A0A8J6MVY7</accession>
<reference evidence="5 6" key="1">
    <citation type="submission" date="2020-08" db="EMBL/GenBank/DDBJ databases">
        <title>Bridging the membrane lipid divide: bacteria of the FCB group superphylum have the potential to synthesize archaeal ether lipids.</title>
        <authorList>
            <person name="Villanueva L."/>
            <person name="Von Meijenfeldt F.A.B."/>
            <person name="Westbye A.B."/>
            <person name="Yadav S."/>
            <person name="Hopmans E.C."/>
            <person name="Dutilh B.E."/>
            <person name="Sinninghe Damste J.S."/>
        </authorList>
    </citation>
    <scope>NUCLEOTIDE SEQUENCE [LARGE SCALE GENOMIC DNA]</scope>
    <source>
        <strain evidence="5">NIOZ-UU27</strain>
    </source>
</reference>
<dbReference type="Pfam" id="PF03450">
    <property type="entry name" value="CO_deh_flav_C"/>
    <property type="match status" value="1"/>
</dbReference>
<dbReference type="InterPro" id="IPR005107">
    <property type="entry name" value="CO_DH_flav_C"/>
</dbReference>
<evidence type="ECO:0000313" key="6">
    <source>
        <dbReference type="Proteomes" id="UP000650524"/>
    </source>
</evidence>
<dbReference type="InterPro" id="IPR016169">
    <property type="entry name" value="FAD-bd_PCMH_sub2"/>
</dbReference>
<keyword evidence="1" id="KW-0285">Flavoprotein</keyword>
<dbReference type="Proteomes" id="UP000650524">
    <property type="component" value="Unassembled WGS sequence"/>
</dbReference>
<evidence type="ECO:0000313" key="5">
    <source>
        <dbReference type="EMBL" id="MBC8176417.1"/>
    </source>
</evidence>
<dbReference type="InterPro" id="IPR036683">
    <property type="entry name" value="CO_DH_flav_C_dom_sf"/>
</dbReference>
<dbReference type="InterPro" id="IPR016167">
    <property type="entry name" value="FAD-bd_PCMH_sub1"/>
</dbReference>
<sequence length="294" mass="31464">MSVYFQIEEYHRPRDLAQAVDILSGFGNRARVIAGGTDILPRRAGVKKIDNINHLVDISRLGLDYLKREGDHIFMGAGTTINTIGASPLFLSGPYGALSDAAGAHSTSTIRNRATVGGNLCNASPCADLALPLLVLDAILVAAGPEGKRHIPIENFFKGVNYTALNNEEVLVEIRIPLCSEKTGSSFLKLRRHQTAIDMAVVNVATSLNCRENRCEAAGIALGSVAPVPFRAKKAESMLAGAKLSKGIIEKAAVAAAGEARPIDDVRSTSAYRKKMIAVLVRRSLESSMRRCGQ</sequence>
<organism evidence="5 6">
    <name type="scientific">Candidatus Desulfacyla euxinica</name>
    <dbReference type="NCBI Taxonomy" id="2841693"/>
    <lineage>
        <taxon>Bacteria</taxon>
        <taxon>Deltaproteobacteria</taxon>
        <taxon>Candidatus Desulfacyla</taxon>
    </lineage>
</organism>
<dbReference type="AlphaFoldDB" id="A0A8J6MVY7"/>
<dbReference type="PANTHER" id="PTHR42659">
    <property type="entry name" value="XANTHINE DEHYDROGENASE SUBUNIT C-RELATED"/>
    <property type="match status" value="1"/>
</dbReference>
<evidence type="ECO:0000256" key="3">
    <source>
        <dbReference type="ARBA" id="ARBA00023002"/>
    </source>
</evidence>
<evidence type="ECO:0000256" key="2">
    <source>
        <dbReference type="ARBA" id="ARBA00022827"/>
    </source>
</evidence>
<comment type="caution">
    <text evidence="5">The sequence shown here is derived from an EMBL/GenBank/DDBJ whole genome shotgun (WGS) entry which is preliminary data.</text>
</comment>
<dbReference type="SUPFAM" id="SSF55447">
    <property type="entry name" value="CO dehydrogenase flavoprotein C-terminal domain-like"/>
    <property type="match status" value="1"/>
</dbReference>
<dbReference type="InterPro" id="IPR002346">
    <property type="entry name" value="Mopterin_DH_FAD-bd"/>
</dbReference>
<dbReference type="Gene3D" id="3.30.43.10">
    <property type="entry name" value="Uridine Diphospho-n-acetylenolpyruvylglucosamine Reductase, domain 2"/>
    <property type="match status" value="1"/>
</dbReference>
<dbReference type="GO" id="GO:0071949">
    <property type="term" value="F:FAD binding"/>
    <property type="evidence" value="ECO:0007669"/>
    <property type="project" value="InterPro"/>
</dbReference>
<name>A0A8J6MVY7_9DELT</name>
<dbReference type="Gene3D" id="3.30.390.50">
    <property type="entry name" value="CO dehydrogenase flavoprotein, C-terminal domain"/>
    <property type="match status" value="1"/>
</dbReference>
<feature type="domain" description="FAD-binding PCMH-type" evidence="4">
    <location>
        <begin position="3"/>
        <end position="181"/>
    </location>
</feature>
<dbReference type="SMART" id="SM01092">
    <property type="entry name" value="CO_deh_flav_C"/>
    <property type="match status" value="1"/>
</dbReference>
<dbReference type="SUPFAM" id="SSF56176">
    <property type="entry name" value="FAD-binding/transporter-associated domain-like"/>
    <property type="match status" value="1"/>
</dbReference>
<keyword evidence="3" id="KW-0560">Oxidoreductase</keyword>
<dbReference type="EMBL" id="JACNJD010000133">
    <property type="protein sequence ID" value="MBC8176417.1"/>
    <property type="molecule type" value="Genomic_DNA"/>
</dbReference>
<dbReference type="InterPro" id="IPR051312">
    <property type="entry name" value="Diverse_Substr_Oxidored"/>
</dbReference>
<keyword evidence="2" id="KW-0274">FAD</keyword>
<dbReference type="Pfam" id="PF00941">
    <property type="entry name" value="FAD_binding_5"/>
    <property type="match status" value="1"/>
</dbReference>
<dbReference type="InterPro" id="IPR036318">
    <property type="entry name" value="FAD-bd_PCMH-like_sf"/>
</dbReference>
<dbReference type="InterPro" id="IPR016166">
    <property type="entry name" value="FAD-bd_PCMH"/>
</dbReference>
<proteinExistence type="predicted"/>
<evidence type="ECO:0000256" key="1">
    <source>
        <dbReference type="ARBA" id="ARBA00022630"/>
    </source>
</evidence>
<evidence type="ECO:0000259" key="4">
    <source>
        <dbReference type="PROSITE" id="PS51387"/>
    </source>
</evidence>
<dbReference type="PANTHER" id="PTHR42659:SF2">
    <property type="entry name" value="XANTHINE DEHYDROGENASE SUBUNIT C-RELATED"/>
    <property type="match status" value="1"/>
</dbReference>